<dbReference type="EMBL" id="JAHRIP010044657">
    <property type="protein sequence ID" value="MEQ2297797.1"/>
    <property type="molecule type" value="Genomic_DNA"/>
</dbReference>
<name>A0ABV0YW79_9TELE</name>
<dbReference type="Proteomes" id="UP001469553">
    <property type="component" value="Unassembled WGS sequence"/>
</dbReference>
<organism evidence="1 2">
    <name type="scientific">Ameca splendens</name>
    <dbReference type="NCBI Taxonomy" id="208324"/>
    <lineage>
        <taxon>Eukaryota</taxon>
        <taxon>Metazoa</taxon>
        <taxon>Chordata</taxon>
        <taxon>Craniata</taxon>
        <taxon>Vertebrata</taxon>
        <taxon>Euteleostomi</taxon>
        <taxon>Actinopterygii</taxon>
        <taxon>Neopterygii</taxon>
        <taxon>Teleostei</taxon>
        <taxon>Neoteleostei</taxon>
        <taxon>Acanthomorphata</taxon>
        <taxon>Ovalentaria</taxon>
        <taxon>Atherinomorphae</taxon>
        <taxon>Cyprinodontiformes</taxon>
        <taxon>Goodeidae</taxon>
        <taxon>Ameca</taxon>
    </lineage>
</organism>
<gene>
    <name evidence="1" type="ORF">AMECASPLE_038375</name>
</gene>
<comment type="caution">
    <text evidence="1">The sequence shown here is derived from an EMBL/GenBank/DDBJ whole genome shotgun (WGS) entry which is preliminary data.</text>
</comment>
<proteinExistence type="predicted"/>
<evidence type="ECO:0000313" key="1">
    <source>
        <dbReference type="EMBL" id="MEQ2297797.1"/>
    </source>
</evidence>
<protein>
    <submittedName>
        <fullName evidence="1">Uncharacterized protein</fullName>
    </submittedName>
</protein>
<sequence>MTEVKLAVSASSFSEPGSHEALQLLPRSLTSANRREAEAVTLVHPLCLCPTPFAFTFLPYIEEEKTIQRQNKVKKKDGNKWAQGNPLGKKIQEEYIRGKNISVLKKIKDSRII</sequence>
<reference evidence="1 2" key="1">
    <citation type="submission" date="2021-06" db="EMBL/GenBank/DDBJ databases">
        <authorList>
            <person name="Palmer J.M."/>
        </authorList>
    </citation>
    <scope>NUCLEOTIDE SEQUENCE [LARGE SCALE GENOMIC DNA]</scope>
    <source>
        <strain evidence="1 2">AS_MEX2019</strain>
        <tissue evidence="1">Muscle</tissue>
    </source>
</reference>
<evidence type="ECO:0000313" key="2">
    <source>
        <dbReference type="Proteomes" id="UP001469553"/>
    </source>
</evidence>
<accession>A0ABV0YW79</accession>
<keyword evidence="2" id="KW-1185">Reference proteome</keyword>